<protein>
    <submittedName>
        <fullName evidence="1 2">Uncharacterized protein</fullName>
    </submittedName>
</protein>
<dbReference type="AlphaFoldDB" id="J3NSQ0"/>
<dbReference type="Proteomes" id="UP000006039">
    <property type="component" value="Unassembled WGS sequence"/>
</dbReference>
<evidence type="ECO:0000313" key="2">
    <source>
        <dbReference type="EnsemblFungi" id="EJT79213"/>
    </source>
</evidence>
<reference evidence="1" key="3">
    <citation type="submission" date="2010-09" db="EMBL/GenBank/DDBJ databases">
        <title>Annotation of Gaeumannomyces graminis var. tritici R3-111a-1.</title>
        <authorList>
            <consortium name="The Broad Institute Genome Sequencing Platform"/>
            <person name="Ma L.-J."/>
            <person name="Dead R."/>
            <person name="Young S.K."/>
            <person name="Zeng Q."/>
            <person name="Gargeya S."/>
            <person name="Fitzgerald M."/>
            <person name="Haas B."/>
            <person name="Abouelleil A."/>
            <person name="Alvarado L."/>
            <person name="Arachchi H.M."/>
            <person name="Berlin A."/>
            <person name="Brown A."/>
            <person name="Chapman S.B."/>
            <person name="Chen Z."/>
            <person name="Dunbar C."/>
            <person name="Freedman E."/>
            <person name="Gearin G."/>
            <person name="Gellesch M."/>
            <person name="Goldberg J."/>
            <person name="Griggs A."/>
            <person name="Gujja S."/>
            <person name="Heiman D."/>
            <person name="Howarth C."/>
            <person name="Larson L."/>
            <person name="Lui A."/>
            <person name="MacDonald P.J.P."/>
            <person name="Mehta T."/>
            <person name="Montmayeur A."/>
            <person name="Murphy C."/>
            <person name="Neiman D."/>
            <person name="Pearson M."/>
            <person name="Priest M."/>
            <person name="Roberts A."/>
            <person name="Saif S."/>
            <person name="Shea T."/>
            <person name="Shenoy N."/>
            <person name="Sisk P."/>
            <person name="Stolte C."/>
            <person name="Sykes S."/>
            <person name="Yandava C."/>
            <person name="Wortman J."/>
            <person name="Nusbaum C."/>
            <person name="Birren B."/>
        </authorList>
    </citation>
    <scope>NUCLEOTIDE SEQUENCE</scope>
    <source>
        <strain evidence="1">R3-111a-1</strain>
    </source>
</reference>
<dbReference type="HOGENOM" id="CLU_2996604_0_0_1"/>
<organism evidence="1">
    <name type="scientific">Gaeumannomyces tritici (strain R3-111a-1)</name>
    <name type="common">Wheat and barley take-all root rot fungus</name>
    <name type="synonym">Gaeumannomyces graminis var. tritici</name>
    <dbReference type="NCBI Taxonomy" id="644352"/>
    <lineage>
        <taxon>Eukaryota</taxon>
        <taxon>Fungi</taxon>
        <taxon>Dikarya</taxon>
        <taxon>Ascomycota</taxon>
        <taxon>Pezizomycotina</taxon>
        <taxon>Sordariomycetes</taxon>
        <taxon>Sordariomycetidae</taxon>
        <taxon>Magnaporthales</taxon>
        <taxon>Magnaporthaceae</taxon>
        <taxon>Gaeumannomyces</taxon>
    </lineage>
</organism>
<reference evidence="2" key="5">
    <citation type="submission" date="2018-04" db="UniProtKB">
        <authorList>
            <consortium name="EnsemblFungi"/>
        </authorList>
    </citation>
    <scope>IDENTIFICATION</scope>
    <source>
        <strain evidence="2">R3-111a-1</strain>
    </source>
</reference>
<reference evidence="3" key="1">
    <citation type="submission" date="2010-07" db="EMBL/GenBank/DDBJ databases">
        <title>The genome sequence of Gaeumannomyces graminis var. tritici strain R3-111a-1.</title>
        <authorList>
            <consortium name="The Broad Institute Genome Sequencing Platform"/>
            <person name="Ma L.-J."/>
            <person name="Dead R."/>
            <person name="Young S."/>
            <person name="Zeng Q."/>
            <person name="Koehrsen M."/>
            <person name="Alvarado L."/>
            <person name="Berlin A."/>
            <person name="Chapman S.B."/>
            <person name="Chen Z."/>
            <person name="Freedman E."/>
            <person name="Gellesch M."/>
            <person name="Goldberg J."/>
            <person name="Griggs A."/>
            <person name="Gujja S."/>
            <person name="Heilman E.R."/>
            <person name="Heiman D."/>
            <person name="Hepburn T."/>
            <person name="Howarth C."/>
            <person name="Jen D."/>
            <person name="Larson L."/>
            <person name="Mehta T."/>
            <person name="Neiman D."/>
            <person name="Pearson M."/>
            <person name="Roberts A."/>
            <person name="Saif S."/>
            <person name="Shea T."/>
            <person name="Shenoy N."/>
            <person name="Sisk P."/>
            <person name="Stolte C."/>
            <person name="Sykes S."/>
            <person name="Walk T."/>
            <person name="White J."/>
            <person name="Yandava C."/>
            <person name="Haas B."/>
            <person name="Nusbaum C."/>
            <person name="Birren B."/>
        </authorList>
    </citation>
    <scope>NUCLEOTIDE SEQUENCE [LARGE SCALE GENOMIC DNA]</scope>
    <source>
        <strain evidence="3">R3-111a-1</strain>
    </source>
</reference>
<reference evidence="1" key="2">
    <citation type="submission" date="2010-07" db="EMBL/GenBank/DDBJ databases">
        <authorList>
            <consortium name="The Broad Institute Genome Sequencing Platform"/>
            <consortium name="Broad Institute Genome Sequencing Center for Infectious Disease"/>
            <person name="Ma L.-J."/>
            <person name="Dead R."/>
            <person name="Young S."/>
            <person name="Zeng Q."/>
            <person name="Koehrsen M."/>
            <person name="Alvarado L."/>
            <person name="Berlin A."/>
            <person name="Chapman S.B."/>
            <person name="Chen Z."/>
            <person name="Freedman E."/>
            <person name="Gellesch M."/>
            <person name="Goldberg J."/>
            <person name="Griggs A."/>
            <person name="Gujja S."/>
            <person name="Heilman E.R."/>
            <person name="Heiman D."/>
            <person name="Hepburn T."/>
            <person name="Howarth C."/>
            <person name="Jen D."/>
            <person name="Larson L."/>
            <person name="Mehta T."/>
            <person name="Neiman D."/>
            <person name="Pearson M."/>
            <person name="Roberts A."/>
            <person name="Saif S."/>
            <person name="Shea T."/>
            <person name="Shenoy N."/>
            <person name="Sisk P."/>
            <person name="Stolte C."/>
            <person name="Sykes S."/>
            <person name="Walk T."/>
            <person name="White J."/>
            <person name="Yandava C."/>
            <person name="Haas B."/>
            <person name="Nusbaum C."/>
            <person name="Birren B."/>
        </authorList>
    </citation>
    <scope>NUCLEOTIDE SEQUENCE</scope>
    <source>
        <strain evidence="1">R3-111a-1</strain>
    </source>
</reference>
<dbReference type="VEuPathDB" id="FungiDB:GGTG_04299"/>
<evidence type="ECO:0000313" key="3">
    <source>
        <dbReference type="Proteomes" id="UP000006039"/>
    </source>
</evidence>
<sequence length="57" mass="5959">MGFVSSGPILPWPNVGDGCIACIVEGTPLLGERCSIAACHPTRFANEMHGGIKSFVN</sequence>
<dbReference type="EMBL" id="GL385396">
    <property type="protein sequence ID" value="EJT79213.1"/>
    <property type="molecule type" value="Genomic_DNA"/>
</dbReference>
<accession>J3NSQ0</accession>
<name>J3NSQ0_GAET3</name>
<proteinExistence type="predicted"/>
<dbReference type="RefSeq" id="XP_009220358.1">
    <property type="nucleotide sequence ID" value="XM_009222094.1"/>
</dbReference>
<keyword evidence="3" id="KW-1185">Reference proteome</keyword>
<reference evidence="2" key="4">
    <citation type="journal article" date="2015" name="G3 (Bethesda)">
        <title>Genome sequences of three phytopathogenic species of the Magnaporthaceae family of fungi.</title>
        <authorList>
            <person name="Okagaki L.H."/>
            <person name="Nunes C.C."/>
            <person name="Sailsbery J."/>
            <person name="Clay B."/>
            <person name="Brown D."/>
            <person name="John T."/>
            <person name="Oh Y."/>
            <person name="Young N."/>
            <person name="Fitzgerald M."/>
            <person name="Haas B.J."/>
            <person name="Zeng Q."/>
            <person name="Young S."/>
            <person name="Adiconis X."/>
            <person name="Fan L."/>
            <person name="Levin J.Z."/>
            <person name="Mitchell T.K."/>
            <person name="Okubara P.A."/>
            <person name="Farman M.L."/>
            <person name="Kohn L.M."/>
            <person name="Birren B."/>
            <person name="Ma L.-J."/>
            <person name="Dean R.A."/>
        </authorList>
    </citation>
    <scope>NUCLEOTIDE SEQUENCE</scope>
    <source>
        <strain evidence="2">R3-111a-1</strain>
    </source>
</reference>
<dbReference type="GeneID" id="20344757"/>
<evidence type="ECO:0000313" key="1">
    <source>
        <dbReference type="EMBL" id="EJT79213.1"/>
    </source>
</evidence>
<dbReference type="EnsemblFungi" id="EJT79213">
    <property type="protein sequence ID" value="EJT79213"/>
    <property type="gene ID" value="GGTG_04299"/>
</dbReference>
<gene>
    <name evidence="2" type="primary">20344757</name>
    <name evidence="1" type="ORF">GGTG_04299</name>
</gene>